<gene>
    <name evidence="2" type="ORF">UU49_C0040G0003</name>
</gene>
<dbReference type="Proteomes" id="UP000034108">
    <property type="component" value="Unassembled WGS sequence"/>
</dbReference>
<dbReference type="STRING" id="1619048.UU49_C0040G0003"/>
<reference evidence="2 3" key="1">
    <citation type="journal article" date="2015" name="Nature">
        <title>rRNA introns, odd ribosomes, and small enigmatic genomes across a large radiation of phyla.</title>
        <authorList>
            <person name="Brown C.T."/>
            <person name="Hug L.A."/>
            <person name="Thomas B.C."/>
            <person name="Sharon I."/>
            <person name="Castelle C.J."/>
            <person name="Singh A."/>
            <person name="Wilkins M.J."/>
            <person name="Williams K.H."/>
            <person name="Banfield J.F."/>
        </authorList>
    </citation>
    <scope>NUCLEOTIDE SEQUENCE [LARGE SCALE GENOMIC DNA]</scope>
</reference>
<organism evidence="2 3">
    <name type="scientific">Candidatus Magasanikbacteria bacterium GW2011_GWC2_41_17</name>
    <dbReference type="NCBI Taxonomy" id="1619048"/>
    <lineage>
        <taxon>Bacteria</taxon>
        <taxon>Candidatus Magasanikiibacteriota</taxon>
    </lineage>
</organism>
<protein>
    <submittedName>
        <fullName evidence="2">Uncharacterized protein</fullName>
    </submittedName>
</protein>
<dbReference type="Pfam" id="PF18895">
    <property type="entry name" value="T4SS_pilin"/>
    <property type="match status" value="1"/>
</dbReference>
<evidence type="ECO:0000313" key="3">
    <source>
        <dbReference type="Proteomes" id="UP000034108"/>
    </source>
</evidence>
<comment type="caution">
    <text evidence="2">The sequence shown here is derived from an EMBL/GenBank/DDBJ whole genome shotgun (WGS) entry which is preliminary data.</text>
</comment>
<keyword evidence="1" id="KW-1133">Transmembrane helix</keyword>
<proteinExistence type="predicted"/>
<dbReference type="EMBL" id="LCAV01000040">
    <property type="protein sequence ID" value="KKR96776.1"/>
    <property type="molecule type" value="Genomic_DNA"/>
</dbReference>
<keyword evidence="1" id="KW-0812">Transmembrane</keyword>
<keyword evidence="1" id="KW-0472">Membrane</keyword>
<evidence type="ECO:0000256" key="1">
    <source>
        <dbReference type="SAM" id="Phobius"/>
    </source>
</evidence>
<accession>A0A0G0VAU5</accession>
<dbReference type="InterPro" id="IPR043993">
    <property type="entry name" value="T4SS_pilin"/>
</dbReference>
<sequence length="92" mass="9977">MPYDPNVITELTNPLGDANVPSLIGTTISYILRVVGSIALAVIVFAGIKFMSARGNPEQVKSAMQIMLWAGLGLAMIFFSYLILNYVIEAIK</sequence>
<name>A0A0G0VAU5_9BACT</name>
<feature type="transmembrane region" description="Helical" evidence="1">
    <location>
        <begin position="66"/>
        <end position="88"/>
    </location>
</feature>
<dbReference type="AlphaFoldDB" id="A0A0G0VAU5"/>
<evidence type="ECO:0000313" key="2">
    <source>
        <dbReference type="EMBL" id="KKR96776.1"/>
    </source>
</evidence>
<feature type="transmembrane region" description="Helical" evidence="1">
    <location>
        <begin position="20"/>
        <end position="45"/>
    </location>
</feature>